<evidence type="ECO:0000256" key="1">
    <source>
        <dbReference type="SAM" id="Phobius"/>
    </source>
</evidence>
<dbReference type="HOGENOM" id="CLU_628307_0_0_6"/>
<protein>
    <submittedName>
        <fullName evidence="2">Uncharacterized protein</fullName>
    </submittedName>
</protein>
<keyword evidence="3" id="KW-1185">Reference proteome</keyword>
<keyword evidence="1" id="KW-0812">Transmembrane</keyword>
<sequence>MQVLDDIWSSIKGNAKTRYRDPLIGTFIVSWCFCNWDKLAFLFWGTAKVEDRISSLAESMSVVTEPSLVFTDWDLIIFPVVITAGYLFLMPWASLWVKRKQEKSIISQHTHAVDLDIEQAKKQWELNKEKLRSNPEKDFLAKDVELDIQREKERLERRNKITNYIDKKVEAATLLAEKSKLDLEDKKRSDEKERLALQEKQRREDSEKQRFEEHTAIHRATLASHRFPATYYFMDLLSNSLKEDNVVLSLSALSSCVAAIFGYKTVDELINDKEFHNDNLKLLKYIVLDDDLTKKLDSICEQEGSDNEDVTPDLLFDHIYGLFDELPYELLSDESLAEIISERINTDAYDLLQSDDLSGSMAETDTIFDEIILEMDDFSLNDSFDVKLSGYASGSHRREEGVHGQDLTVHVEASCLPVLGSFGLKDYELEISGSPRDYSRE</sequence>
<name>Q5E036_ALIF1</name>
<evidence type="ECO:0000313" key="2">
    <source>
        <dbReference type="EMBL" id="AAW87610.1"/>
    </source>
</evidence>
<dbReference type="GeneID" id="54165865"/>
<dbReference type="EnsemblBacteria" id="AAW87610">
    <property type="protein sequence ID" value="AAW87610"/>
    <property type="gene ID" value="VF_A0540"/>
</dbReference>
<dbReference type="eggNOG" id="ENOG5033PM6">
    <property type="taxonomic scope" value="Bacteria"/>
</dbReference>
<accession>Q5E036</accession>
<reference evidence="2 3" key="1">
    <citation type="journal article" date="2005" name="Proc. Natl. Acad. Sci. U.S.A.">
        <title>Complete genome sequence of Vibrio fischeri: a symbiotic bacterium with pathogenic congeners.</title>
        <authorList>
            <person name="Ruby E.G."/>
            <person name="Urbanowski M."/>
            <person name="Campbell J."/>
            <person name="Dunn A."/>
            <person name="Faini M."/>
            <person name="Gunsalus R."/>
            <person name="Lostroh P."/>
            <person name="Lupp C."/>
            <person name="McCann J."/>
            <person name="Millikan D."/>
            <person name="Schaefer A."/>
            <person name="Stabb E."/>
            <person name="Stevens A."/>
            <person name="Visick K."/>
            <person name="Whistler C."/>
            <person name="Greenberg E.P."/>
        </authorList>
    </citation>
    <scope>NUCLEOTIDE SEQUENCE [LARGE SCALE GENOMIC DNA]</scope>
    <source>
        <strain evidence="3">ATCC 700601 / ES114</strain>
    </source>
</reference>
<proteinExistence type="predicted"/>
<keyword evidence="1" id="KW-1133">Transmembrane helix</keyword>
<gene>
    <name evidence="2" type="ordered locus">VF_A0540</name>
</gene>
<dbReference type="STRING" id="312309.VF_A0540"/>
<reference evidence="2 3" key="2">
    <citation type="journal article" date="2008" name="BMC Genomics">
        <title>Comparative genomics-based investigation of resequencing targets in Vibrio fischeri: focus on point miscalls and artefactual expansions.</title>
        <authorList>
            <person name="Mandel M.J."/>
            <person name="Stabb E.V."/>
            <person name="Ruby E.G."/>
        </authorList>
    </citation>
    <scope>NUCLEOTIDE SEQUENCE [LARGE SCALE GENOMIC DNA]</scope>
    <source>
        <strain evidence="3">ATCC 700601 / ES114</strain>
    </source>
</reference>
<dbReference type="AlphaFoldDB" id="Q5E036"/>
<dbReference type="KEGG" id="vfi:VF_A0540"/>
<organism evidence="2 3">
    <name type="scientific">Aliivibrio fischeri (strain ATCC 700601 / ES114)</name>
    <name type="common">Vibrio fischeri</name>
    <dbReference type="NCBI Taxonomy" id="312309"/>
    <lineage>
        <taxon>Bacteria</taxon>
        <taxon>Pseudomonadati</taxon>
        <taxon>Pseudomonadota</taxon>
        <taxon>Gammaproteobacteria</taxon>
        <taxon>Vibrionales</taxon>
        <taxon>Vibrionaceae</taxon>
        <taxon>Aliivibrio</taxon>
    </lineage>
</organism>
<feature type="transmembrane region" description="Helical" evidence="1">
    <location>
        <begin position="76"/>
        <end position="97"/>
    </location>
</feature>
<keyword evidence="1" id="KW-0472">Membrane</keyword>
<dbReference type="Proteomes" id="UP000000537">
    <property type="component" value="Chromosome II"/>
</dbReference>
<dbReference type="PATRIC" id="fig|312309.11.peg.3146"/>
<dbReference type="OrthoDB" id="6100356at2"/>
<dbReference type="EMBL" id="CP000021">
    <property type="protein sequence ID" value="AAW87610.1"/>
    <property type="molecule type" value="Genomic_DNA"/>
</dbReference>
<evidence type="ECO:0000313" key="3">
    <source>
        <dbReference type="Proteomes" id="UP000000537"/>
    </source>
</evidence>
<dbReference type="RefSeq" id="WP_011263396.1">
    <property type="nucleotide sequence ID" value="NC_006841.2"/>
</dbReference>